<feature type="signal peptide" evidence="2">
    <location>
        <begin position="1"/>
        <end position="29"/>
    </location>
</feature>
<proteinExistence type="predicted"/>
<sequence>MLCSYRNKERPKIIFFFFFFFFCFLGPHPQHMEVPRLGVQSERQLLATATATAMWDPSRVCELHHSSQQRQILNPLSEARDRTLNLMVLSRICFRCAMTGTPKMFLNCFPGASPIPARASSLRLPRLTPRVLSPAQPSPLDTSPRRTHRFPQNPWSRVISLPSPEPPRLFISTVASPKGPSPGSALTLTLLFPHQCSCPGLRKTPPHFTPWLHHQLLQPTFHQDDLPETQTLSHHPSFKPLPAPLCYQAKLQLLSLGNPLTSQISSLVSYQIFQKTTGYSPHIPYSFLPLLRWPSPQKLLSLTLDNMANSHSHFKTPTHDLQKPSLPSLEGKTFRPPAPMVHAASMITSYLFQKL</sequence>
<protein>
    <submittedName>
        <fullName evidence="3">Uncharacterized protein</fullName>
    </submittedName>
</protein>
<evidence type="ECO:0000313" key="3">
    <source>
        <dbReference type="Ensembl" id="ENSSSCP00070041223.1"/>
    </source>
</evidence>
<evidence type="ECO:0000313" key="4">
    <source>
        <dbReference type="Proteomes" id="UP000314985"/>
    </source>
</evidence>
<organism evidence="3 4">
    <name type="scientific">Sus scrofa</name>
    <name type="common">Pig</name>
    <dbReference type="NCBI Taxonomy" id="9823"/>
    <lineage>
        <taxon>Eukaryota</taxon>
        <taxon>Metazoa</taxon>
        <taxon>Chordata</taxon>
        <taxon>Craniata</taxon>
        <taxon>Vertebrata</taxon>
        <taxon>Euteleostomi</taxon>
        <taxon>Mammalia</taxon>
        <taxon>Eutheria</taxon>
        <taxon>Laurasiatheria</taxon>
        <taxon>Artiodactyla</taxon>
        <taxon>Suina</taxon>
        <taxon>Suidae</taxon>
        <taxon>Sus</taxon>
    </lineage>
</organism>
<keyword evidence="2" id="KW-0732">Signal</keyword>
<dbReference type="Ensembl" id="ENSSSCT00070048818.1">
    <property type="protein sequence ID" value="ENSSSCP00070041223.1"/>
    <property type="gene ID" value="ENSSSCG00070024449.1"/>
</dbReference>
<reference evidence="3 4" key="1">
    <citation type="submission" date="2017-08" db="EMBL/GenBank/DDBJ databases">
        <title>USMARCv1.0.</title>
        <authorList>
            <person name="Hannum G.I."/>
            <person name="Koren S."/>
            <person name="Schroeder S.G."/>
            <person name="Chin S.C."/>
            <person name="Nonneman D.J."/>
            <person name="Becker S.A."/>
            <person name="Rosen B.D."/>
            <person name="Bickhart D.M."/>
            <person name="Putnam N.H."/>
            <person name="Green R.E."/>
            <person name="Tuggle C.K."/>
            <person name="Liu H."/>
            <person name="Rohrer G.A."/>
            <person name="Warr A."/>
            <person name="Hall R."/>
            <person name="Kim K."/>
            <person name="Hume D.A."/>
            <person name="Talbot R."/>
            <person name="Chow W."/>
            <person name="Howe K."/>
            <person name="Schwartz A.S."/>
            <person name="Watson M."/>
            <person name="Archibald A.L."/>
            <person name="Phillippy A.M."/>
            <person name="Smith T.P.L."/>
        </authorList>
    </citation>
    <scope>NUCLEOTIDE SEQUENCE [LARGE SCALE GENOMIC DNA]</scope>
</reference>
<feature type="region of interest" description="Disordered" evidence="1">
    <location>
        <begin position="130"/>
        <end position="158"/>
    </location>
</feature>
<reference evidence="3" key="2">
    <citation type="submission" date="2025-08" db="UniProtKB">
        <authorList>
            <consortium name="Ensembl"/>
        </authorList>
    </citation>
    <scope>IDENTIFICATION</scope>
</reference>
<dbReference type="AlphaFoldDB" id="A0A4X1VDC6"/>
<feature type="chain" id="PRO_5021327067" evidence="2">
    <location>
        <begin position="30"/>
        <end position="355"/>
    </location>
</feature>
<dbReference type="Proteomes" id="UP000314985">
    <property type="component" value="Chromosome 14"/>
</dbReference>
<name>A0A4X1VDC6_PIG</name>
<evidence type="ECO:0000256" key="2">
    <source>
        <dbReference type="SAM" id="SignalP"/>
    </source>
</evidence>
<evidence type="ECO:0000256" key="1">
    <source>
        <dbReference type="SAM" id="MobiDB-lite"/>
    </source>
</evidence>
<accession>A0A4X1VDC6</accession>